<keyword evidence="1" id="KW-0732">Signal</keyword>
<dbReference type="AlphaFoldDB" id="A0A7S1QAY0"/>
<proteinExistence type="predicted"/>
<reference evidence="2" key="1">
    <citation type="submission" date="2021-01" db="EMBL/GenBank/DDBJ databases">
        <authorList>
            <person name="Corre E."/>
            <person name="Pelletier E."/>
            <person name="Niang G."/>
            <person name="Scheremetjew M."/>
            <person name="Finn R."/>
            <person name="Kale V."/>
            <person name="Holt S."/>
            <person name="Cochrane G."/>
            <person name="Meng A."/>
            <person name="Brown T."/>
            <person name="Cohen L."/>
        </authorList>
    </citation>
    <scope>NUCLEOTIDE SEQUENCE</scope>
    <source>
        <strain evidence="2">CCAP 1951/1</strain>
    </source>
</reference>
<dbReference type="PANTHER" id="PTHR37916:SF2">
    <property type="entry name" value="CHITIN-BINDING TYPE-4 DOMAIN-CONTAINING PROTEIN"/>
    <property type="match status" value="1"/>
</dbReference>
<evidence type="ECO:0000256" key="1">
    <source>
        <dbReference type="SAM" id="SignalP"/>
    </source>
</evidence>
<dbReference type="EMBL" id="HBGF01030184">
    <property type="protein sequence ID" value="CAD9126447.1"/>
    <property type="molecule type" value="Transcribed_RNA"/>
</dbReference>
<name>A0A7S1QAY0_NEODS</name>
<feature type="signal peptide" evidence="1">
    <location>
        <begin position="1"/>
        <end position="22"/>
    </location>
</feature>
<protein>
    <submittedName>
        <fullName evidence="2">Uncharacterized protein</fullName>
    </submittedName>
</protein>
<dbReference type="PANTHER" id="PTHR37916">
    <property type="entry name" value="CHITIN-BINDING TYPE-4 DOMAIN-CONTAINING PROTEIN"/>
    <property type="match status" value="1"/>
</dbReference>
<dbReference type="Gene3D" id="2.70.50.70">
    <property type="match status" value="1"/>
</dbReference>
<sequence length="400" mass="43466">MRAARLTATAVTLLLAAAAVQAHICLTYPRQRGPAPRLFPGDPACFNRVGSCGSLPKGPATAKFVVGTLATLTFQQNLNHWYPPNPGFFDLAVSYDNEATWAQIGETVSDYPANNMNTQTDFTVPVKFPQAGHAIVRARYVSHNVNEIDPSNNTEAIFYSCADVEVTNMNGTVPTEQEAATAEDNARAMSAQAFHILSQTKHSEARGVSIAAFNCDAPTAFIAEGETRVQGGMKPVLRHTIHYDTNAGWLRWNRNDTHLGGTFDMTDLWNLTLATGGYTPQFIIGLNGANTCSMYGGDKFFPWAFGPKNGMQHVGNETRRDGSVMARWQIASADVEFTSILESAAATTCVPHLIRHGVLETELRARPVASIDPAVFAIPAVCQTHREMPDGGCKGRHNRQ</sequence>
<gene>
    <name evidence="2" type="ORF">NDES1114_LOCUS20102</name>
</gene>
<accession>A0A7S1QAY0</accession>
<feature type="chain" id="PRO_5030791350" evidence="1">
    <location>
        <begin position="23"/>
        <end position="400"/>
    </location>
</feature>
<evidence type="ECO:0000313" key="2">
    <source>
        <dbReference type="EMBL" id="CAD9126447.1"/>
    </source>
</evidence>
<organism evidence="2">
    <name type="scientific">Neobodo designis</name>
    <name type="common">Flagellated protozoan</name>
    <name type="synonym">Bodo designis</name>
    <dbReference type="NCBI Taxonomy" id="312471"/>
    <lineage>
        <taxon>Eukaryota</taxon>
        <taxon>Discoba</taxon>
        <taxon>Euglenozoa</taxon>
        <taxon>Kinetoplastea</taxon>
        <taxon>Metakinetoplastina</taxon>
        <taxon>Neobodonida</taxon>
        <taxon>Neobodo</taxon>
    </lineage>
</organism>